<evidence type="ECO:0000256" key="2">
    <source>
        <dbReference type="ARBA" id="ARBA00006285"/>
    </source>
</evidence>
<evidence type="ECO:0000256" key="4">
    <source>
        <dbReference type="ARBA" id="ARBA00022801"/>
    </source>
</evidence>
<dbReference type="InterPro" id="IPR029018">
    <property type="entry name" value="Hex-like_dom2"/>
</dbReference>
<gene>
    <name evidence="10" type="ORF">GCM10007916_04330</name>
</gene>
<dbReference type="PANTHER" id="PTHR22600">
    <property type="entry name" value="BETA-HEXOSAMINIDASE"/>
    <property type="match status" value="1"/>
</dbReference>
<accession>A0ABQ6DW52</accession>
<dbReference type="SUPFAM" id="SSF51445">
    <property type="entry name" value="(Trans)glycosidases"/>
    <property type="match status" value="1"/>
</dbReference>
<reference evidence="11" key="1">
    <citation type="journal article" date="2019" name="Int. J. Syst. Evol. Microbiol.">
        <title>The Global Catalogue of Microorganisms (GCM) 10K type strain sequencing project: providing services to taxonomists for standard genome sequencing and annotation.</title>
        <authorList>
            <consortium name="The Broad Institute Genomics Platform"/>
            <consortium name="The Broad Institute Genome Sequencing Center for Infectious Disease"/>
            <person name="Wu L."/>
            <person name="Ma J."/>
        </authorList>
    </citation>
    <scope>NUCLEOTIDE SEQUENCE [LARGE SCALE GENOMIC DNA]</scope>
    <source>
        <strain evidence="11">NBRC 103166</strain>
    </source>
</reference>
<dbReference type="Gene3D" id="3.30.379.10">
    <property type="entry name" value="Chitobiase/beta-hexosaminidase domain 2-like"/>
    <property type="match status" value="1"/>
</dbReference>
<dbReference type="PRINTS" id="PR00738">
    <property type="entry name" value="GLHYDRLASE20"/>
</dbReference>
<evidence type="ECO:0000256" key="1">
    <source>
        <dbReference type="ARBA" id="ARBA00001231"/>
    </source>
</evidence>
<evidence type="ECO:0000256" key="3">
    <source>
        <dbReference type="ARBA" id="ARBA00012663"/>
    </source>
</evidence>
<dbReference type="InterPro" id="IPR017853">
    <property type="entry name" value="GH"/>
</dbReference>
<feature type="domain" description="Beta-hexosaminidase bacterial type N-terminal" evidence="9">
    <location>
        <begin position="137"/>
        <end position="260"/>
    </location>
</feature>
<feature type="domain" description="Glycoside hydrolase family 20 catalytic" evidence="8">
    <location>
        <begin position="264"/>
        <end position="611"/>
    </location>
</feature>
<dbReference type="RefSeq" id="WP_284202485.1">
    <property type="nucleotide sequence ID" value="NZ_BSPQ01000001.1"/>
</dbReference>
<keyword evidence="11" id="KW-1185">Reference proteome</keyword>
<dbReference type="PANTHER" id="PTHR22600:SF57">
    <property type="entry name" value="BETA-N-ACETYLHEXOSAMINIDASE"/>
    <property type="match status" value="1"/>
</dbReference>
<dbReference type="InterPro" id="IPR015882">
    <property type="entry name" value="HEX_bac_N"/>
</dbReference>
<sequence length="641" mass="72072">MNKISLQLTVLNSQQNLMQLTLNNLTDAPIQDWLLTLDFARFIEPETLSKGSVLQVGTYTKIKPIQSESIEGQGMYQITFNIKSAPLTNYECDIREAYLSAADDNFVAQHHADILQIKLQLDEQQPIDKITAEAADIAVIPKVNSLKVHDGEFVISAQLAYSVCAQLAQNDHATAAINWLMCELSYATQLTADNNAQSNLRLLDDSDLADGEYALTVDDSGVTLKASTASGFIHGAATLLQLVKTSEGAQYVISCVEISDKPRFGYRGLMLDCSRHFHSIATVKRLINQMAHYKLNHFHWHFTDDEGWRLEINAFPQLTEIGAWRGPGTQLDPQFSHLTQKYGGFYTQEEVNEVIEYASQRGITIVPEIDIPGHCRAAIKSLPELLVDPDDGSQYRSIQAYTDNVLSPALAGTYHFLDTVIDEVCALFPAPYVHIGADEVPKGVWEKSAKCQQLMAEQGYENEVELQGHLLRHVEKRLKHNGKRMFGWEEVKFGDKVSKETVVCSWISEEAALACVQDGYDVLLQPSKYTYFDLVQDYAADEAGVDWAGALPLQVAYQYEPLAALNQDSPLRQHILGVQCALWSEVVLNQDRIDHMLFPRLLANAEVSWSAAKDKNWDDFCGRLEGQKQYFKRNKINYRHF</sequence>
<dbReference type="EC" id="3.2.1.52" evidence="3"/>
<comment type="catalytic activity">
    <reaction evidence="1">
        <text>Hydrolysis of terminal non-reducing N-acetyl-D-hexosamine residues in N-acetyl-beta-D-hexosaminides.</text>
        <dbReference type="EC" id="3.2.1.52"/>
    </reaction>
</comment>
<organism evidence="10 11">
    <name type="scientific">Psychromonas marina</name>
    <dbReference type="NCBI Taxonomy" id="88364"/>
    <lineage>
        <taxon>Bacteria</taxon>
        <taxon>Pseudomonadati</taxon>
        <taxon>Pseudomonadota</taxon>
        <taxon>Gammaproteobacteria</taxon>
        <taxon>Alteromonadales</taxon>
        <taxon>Psychromonadaceae</taxon>
        <taxon>Psychromonas</taxon>
    </lineage>
</organism>
<proteinExistence type="inferred from homology"/>
<dbReference type="Pfam" id="PF02838">
    <property type="entry name" value="Glyco_hydro_20b"/>
    <property type="match status" value="1"/>
</dbReference>
<dbReference type="Gene3D" id="3.20.20.80">
    <property type="entry name" value="Glycosidases"/>
    <property type="match status" value="1"/>
</dbReference>
<dbReference type="Proteomes" id="UP001157353">
    <property type="component" value="Unassembled WGS sequence"/>
</dbReference>
<protein>
    <recommendedName>
        <fullName evidence="3">beta-N-acetylhexosaminidase</fullName>
        <ecNumber evidence="3">3.2.1.52</ecNumber>
    </recommendedName>
    <alternativeName>
        <fullName evidence="6">Beta-N-acetylhexosaminidase</fullName>
    </alternativeName>
    <alternativeName>
        <fullName evidence="7">N-acetyl-beta-glucosaminidase</fullName>
    </alternativeName>
</protein>
<name>A0ABQ6DW52_9GAMM</name>
<evidence type="ECO:0000256" key="6">
    <source>
        <dbReference type="ARBA" id="ARBA00030512"/>
    </source>
</evidence>
<keyword evidence="4" id="KW-0378">Hydrolase</keyword>
<dbReference type="InterPro" id="IPR015883">
    <property type="entry name" value="Glyco_hydro_20_cat"/>
</dbReference>
<evidence type="ECO:0000259" key="9">
    <source>
        <dbReference type="Pfam" id="PF02838"/>
    </source>
</evidence>
<comment type="similarity">
    <text evidence="2">Belongs to the glycosyl hydrolase 20 family.</text>
</comment>
<dbReference type="SUPFAM" id="SSF55545">
    <property type="entry name" value="beta-N-acetylhexosaminidase-like domain"/>
    <property type="match status" value="1"/>
</dbReference>
<comment type="caution">
    <text evidence="10">The sequence shown here is derived from an EMBL/GenBank/DDBJ whole genome shotgun (WGS) entry which is preliminary data.</text>
</comment>
<evidence type="ECO:0000313" key="10">
    <source>
        <dbReference type="EMBL" id="GLS89366.1"/>
    </source>
</evidence>
<evidence type="ECO:0000259" key="8">
    <source>
        <dbReference type="Pfam" id="PF00728"/>
    </source>
</evidence>
<evidence type="ECO:0000256" key="5">
    <source>
        <dbReference type="ARBA" id="ARBA00023295"/>
    </source>
</evidence>
<dbReference type="EMBL" id="BSPQ01000001">
    <property type="protein sequence ID" value="GLS89366.1"/>
    <property type="molecule type" value="Genomic_DNA"/>
</dbReference>
<evidence type="ECO:0000256" key="7">
    <source>
        <dbReference type="ARBA" id="ARBA00033000"/>
    </source>
</evidence>
<dbReference type="CDD" id="cd06563">
    <property type="entry name" value="GH20_chitobiase-like"/>
    <property type="match status" value="1"/>
</dbReference>
<dbReference type="Pfam" id="PF00728">
    <property type="entry name" value="Glyco_hydro_20"/>
    <property type="match status" value="1"/>
</dbReference>
<evidence type="ECO:0000313" key="11">
    <source>
        <dbReference type="Proteomes" id="UP001157353"/>
    </source>
</evidence>
<keyword evidence="5" id="KW-0326">Glycosidase</keyword>
<dbReference type="InterPro" id="IPR025705">
    <property type="entry name" value="Beta_hexosaminidase_sua/sub"/>
</dbReference>